<feature type="transmembrane region" description="Helical" evidence="2">
    <location>
        <begin position="166"/>
        <end position="186"/>
    </location>
</feature>
<organism evidence="3 4">
    <name type="scientific">Setaria italica</name>
    <name type="common">Foxtail millet</name>
    <name type="synonym">Panicum italicum</name>
    <dbReference type="NCBI Taxonomy" id="4555"/>
    <lineage>
        <taxon>Eukaryota</taxon>
        <taxon>Viridiplantae</taxon>
        <taxon>Streptophyta</taxon>
        <taxon>Embryophyta</taxon>
        <taxon>Tracheophyta</taxon>
        <taxon>Spermatophyta</taxon>
        <taxon>Magnoliopsida</taxon>
        <taxon>Liliopsida</taxon>
        <taxon>Poales</taxon>
        <taxon>Poaceae</taxon>
        <taxon>PACMAD clade</taxon>
        <taxon>Panicoideae</taxon>
        <taxon>Panicodae</taxon>
        <taxon>Paniceae</taxon>
        <taxon>Cenchrinae</taxon>
        <taxon>Setaria</taxon>
    </lineage>
</organism>
<feature type="transmembrane region" description="Helical" evidence="2">
    <location>
        <begin position="269"/>
        <end position="292"/>
    </location>
</feature>
<feature type="compositionally biased region" description="Low complexity" evidence="1">
    <location>
        <begin position="14"/>
        <end position="26"/>
    </location>
</feature>
<feature type="region of interest" description="Disordered" evidence="1">
    <location>
        <begin position="108"/>
        <end position="132"/>
    </location>
</feature>
<keyword evidence="2" id="KW-0812">Transmembrane</keyword>
<accession>K3ZVE6</accession>
<dbReference type="OMA" id="WNTATEV"/>
<dbReference type="EMBL" id="AGNK02000712">
    <property type="status" value="NOT_ANNOTATED_CDS"/>
    <property type="molecule type" value="Genomic_DNA"/>
</dbReference>
<dbReference type="AlphaFoldDB" id="K3ZVE6"/>
<sequence>MASYVPGRCSVEAGSSCGAASSGRAGQVTHRGEGSVPSAAGNDGSGQGLQAAAGARHAGRGCREHDGGAGQGAPSEHGMPGLQNRFENQLSSLKYELSIIRRTTSPARGCAPRRVDWSPPTTRPVRRRSNREPATAVMGKIGNFFAKIIRFRDGPTASAGSAESPFTALVVALLTYDTAVMIGILAESKDTIAGWNTATEVAYLAMVVVTCALIGVGFMAGAGCPAAAASAAKRLVGDPSFVSPFCARLGAILASALLVVTISCKFEPWGCTAGVPSAAVVACVMAAVWVWAEPGARGAVCGCWSRVRGLGISQTK</sequence>
<dbReference type="InParanoid" id="K3ZVE6"/>
<proteinExistence type="predicted"/>
<feature type="region of interest" description="Disordered" evidence="1">
    <location>
        <begin position="14"/>
        <end position="83"/>
    </location>
</feature>
<keyword evidence="2" id="KW-1133">Transmembrane helix</keyword>
<evidence type="ECO:0000313" key="4">
    <source>
        <dbReference type="Proteomes" id="UP000004995"/>
    </source>
</evidence>
<name>K3ZVE6_SETIT</name>
<evidence type="ECO:0000256" key="1">
    <source>
        <dbReference type="SAM" id="MobiDB-lite"/>
    </source>
</evidence>
<feature type="transmembrane region" description="Helical" evidence="2">
    <location>
        <begin position="241"/>
        <end position="262"/>
    </location>
</feature>
<dbReference type="Gramene" id="KQL22733">
    <property type="protein sequence ID" value="KQL22733"/>
    <property type="gene ID" value="SETIT_030577mg"/>
</dbReference>
<feature type="transmembrane region" description="Helical" evidence="2">
    <location>
        <begin position="198"/>
        <end position="221"/>
    </location>
</feature>
<dbReference type="Proteomes" id="UP000004995">
    <property type="component" value="Unassembled WGS sequence"/>
</dbReference>
<dbReference type="EnsemblPlants" id="KQL22733">
    <property type="protein sequence ID" value="KQL22733"/>
    <property type="gene ID" value="SETIT_030577mg"/>
</dbReference>
<evidence type="ECO:0000313" key="3">
    <source>
        <dbReference type="EnsemblPlants" id="KQL22733"/>
    </source>
</evidence>
<evidence type="ECO:0000256" key="2">
    <source>
        <dbReference type="SAM" id="Phobius"/>
    </source>
</evidence>
<reference evidence="4" key="1">
    <citation type="journal article" date="2012" name="Nat. Biotechnol.">
        <title>Reference genome sequence of the model plant Setaria.</title>
        <authorList>
            <person name="Bennetzen J.L."/>
            <person name="Schmutz J."/>
            <person name="Wang H."/>
            <person name="Percifield R."/>
            <person name="Hawkins J."/>
            <person name="Pontaroli A.C."/>
            <person name="Estep M."/>
            <person name="Feng L."/>
            <person name="Vaughn J.N."/>
            <person name="Grimwood J."/>
            <person name="Jenkins J."/>
            <person name="Barry K."/>
            <person name="Lindquist E."/>
            <person name="Hellsten U."/>
            <person name="Deshpande S."/>
            <person name="Wang X."/>
            <person name="Wu X."/>
            <person name="Mitros T."/>
            <person name="Triplett J."/>
            <person name="Yang X."/>
            <person name="Ye C.Y."/>
            <person name="Mauro-Herrera M."/>
            <person name="Wang L."/>
            <person name="Li P."/>
            <person name="Sharma M."/>
            <person name="Sharma R."/>
            <person name="Ronald P.C."/>
            <person name="Panaud O."/>
            <person name="Kellogg E.A."/>
            <person name="Brutnell T.P."/>
            <person name="Doust A.N."/>
            <person name="Tuskan G.A."/>
            <person name="Rokhsar D."/>
            <person name="Devos K.M."/>
        </authorList>
    </citation>
    <scope>NUCLEOTIDE SEQUENCE [LARGE SCALE GENOMIC DNA]</scope>
    <source>
        <strain evidence="4">cv. Yugu1</strain>
    </source>
</reference>
<keyword evidence="2" id="KW-0472">Membrane</keyword>
<protein>
    <submittedName>
        <fullName evidence="3">Uncharacterized protein</fullName>
    </submittedName>
</protein>
<dbReference type="HOGENOM" id="CLU_881102_0_0_1"/>
<keyword evidence="4" id="KW-1185">Reference proteome</keyword>
<reference evidence="3" key="2">
    <citation type="submission" date="2018-08" db="UniProtKB">
        <authorList>
            <consortium name="EnsemblPlants"/>
        </authorList>
    </citation>
    <scope>IDENTIFICATION</scope>
    <source>
        <strain evidence="3">Yugu1</strain>
    </source>
</reference>